<dbReference type="Proteomes" id="UP000239388">
    <property type="component" value="Unassembled WGS sequence"/>
</dbReference>
<comment type="caution">
    <text evidence="6">The sequence shown here is derived from an EMBL/GenBank/DDBJ whole genome shotgun (WGS) entry which is preliminary data.</text>
</comment>
<dbReference type="AlphaFoldDB" id="A0A2S8GCU5"/>
<dbReference type="OrthoDB" id="9802264at2"/>
<feature type="domain" description="ABC transporter" evidence="5">
    <location>
        <begin position="4"/>
        <end position="255"/>
    </location>
</feature>
<keyword evidence="3" id="KW-0067">ATP-binding</keyword>
<gene>
    <name evidence="6" type="ORF">C5Y98_02330</name>
</gene>
<sequence length="302" mass="34440">MSNLEIVDVSHSYGPKKVLNHVNLRVGAGQVVALVGPSGCGKSTLLRAILGTHPSTEGKVLVSQQEVTRPTRDVGIVYQHYSLYEFLTARQNVAFGLKLDQTSTPYRWLNYFGWRKLRKQHLEQADEFLKKVGLYAARDLYPSEMSGGMRQRVAIAQALIMQPQILLLDEPFGALDEATREELQLMLLRLYEENVRARAENRVPPYTVIIVTHELNEALFVSDRVVGLSQYHNDGENGATIVYDRPAPVFKPDEPKDLSRFVEQKEELIRAVFSPTFQKDHRQFITFWQENQKQPLEESTSV</sequence>
<dbReference type="InterPro" id="IPR003593">
    <property type="entry name" value="AAA+_ATPase"/>
</dbReference>
<dbReference type="EMBL" id="PUIB01000004">
    <property type="protein sequence ID" value="PQO41894.1"/>
    <property type="molecule type" value="Genomic_DNA"/>
</dbReference>
<dbReference type="InterPro" id="IPR003439">
    <property type="entry name" value="ABC_transporter-like_ATP-bd"/>
</dbReference>
<proteinExistence type="predicted"/>
<dbReference type="PANTHER" id="PTHR42781:SF8">
    <property type="entry name" value="BICARBONATE TRANSPORT ATP-BINDING PROTEIN CMPC"/>
    <property type="match status" value="1"/>
</dbReference>
<evidence type="ECO:0000259" key="5">
    <source>
        <dbReference type="PROSITE" id="PS50893"/>
    </source>
</evidence>
<keyword evidence="2" id="KW-0547">Nucleotide-binding</keyword>
<dbReference type="Gene3D" id="3.40.50.300">
    <property type="entry name" value="P-loop containing nucleotide triphosphate hydrolases"/>
    <property type="match status" value="1"/>
</dbReference>
<dbReference type="InterPro" id="IPR027417">
    <property type="entry name" value="P-loop_NTPase"/>
</dbReference>
<accession>A0A2S8GCU5</accession>
<organism evidence="6 7">
    <name type="scientific">Blastopirellula marina</name>
    <dbReference type="NCBI Taxonomy" id="124"/>
    <lineage>
        <taxon>Bacteria</taxon>
        <taxon>Pseudomonadati</taxon>
        <taxon>Planctomycetota</taxon>
        <taxon>Planctomycetia</taxon>
        <taxon>Pirellulales</taxon>
        <taxon>Pirellulaceae</taxon>
        <taxon>Blastopirellula</taxon>
    </lineage>
</organism>
<dbReference type="InterPro" id="IPR050093">
    <property type="entry name" value="ABC_SmlMolc_Importer"/>
</dbReference>
<dbReference type="PROSITE" id="PS50052">
    <property type="entry name" value="GUANYLATE_KINASE_2"/>
    <property type="match status" value="1"/>
</dbReference>
<dbReference type="InterPro" id="IPR017871">
    <property type="entry name" value="ABC_transporter-like_CS"/>
</dbReference>
<reference evidence="6 7" key="1">
    <citation type="submission" date="2018-02" db="EMBL/GenBank/DDBJ databases">
        <title>Comparative genomes isolates from brazilian mangrove.</title>
        <authorList>
            <person name="Araujo J.E."/>
            <person name="Taketani R.G."/>
            <person name="Silva M.C.P."/>
            <person name="Loureco M.V."/>
            <person name="Andreote F.D."/>
        </authorList>
    </citation>
    <scope>NUCLEOTIDE SEQUENCE [LARGE SCALE GENOMIC DNA]</scope>
    <source>
        <strain evidence="6 7">NAP PRIS-MGV</strain>
    </source>
</reference>
<evidence type="ECO:0000256" key="1">
    <source>
        <dbReference type="ARBA" id="ARBA00022448"/>
    </source>
</evidence>
<dbReference type="PROSITE" id="PS00211">
    <property type="entry name" value="ABC_TRANSPORTER_1"/>
    <property type="match status" value="1"/>
</dbReference>
<evidence type="ECO:0000313" key="7">
    <source>
        <dbReference type="Proteomes" id="UP000239388"/>
    </source>
</evidence>
<feature type="domain" description="Guanylate kinase-like" evidence="4">
    <location>
        <begin position="29"/>
        <end position="227"/>
    </location>
</feature>
<evidence type="ECO:0000259" key="4">
    <source>
        <dbReference type="PROSITE" id="PS50052"/>
    </source>
</evidence>
<dbReference type="Pfam" id="PF00005">
    <property type="entry name" value="ABC_tran"/>
    <property type="match status" value="1"/>
</dbReference>
<evidence type="ECO:0008006" key="8">
    <source>
        <dbReference type="Google" id="ProtNLM"/>
    </source>
</evidence>
<dbReference type="GO" id="GO:0016887">
    <property type="term" value="F:ATP hydrolysis activity"/>
    <property type="evidence" value="ECO:0007669"/>
    <property type="project" value="InterPro"/>
</dbReference>
<dbReference type="PROSITE" id="PS50893">
    <property type="entry name" value="ABC_TRANSPORTER_2"/>
    <property type="match status" value="1"/>
</dbReference>
<dbReference type="SUPFAM" id="SSF52540">
    <property type="entry name" value="P-loop containing nucleoside triphosphate hydrolases"/>
    <property type="match status" value="1"/>
</dbReference>
<keyword evidence="1" id="KW-0813">Transport</keyword>
<dbReference type="InterPro" id="IPR008144">
    <property type="entry name" value="Guanylate_kin-like_dom"/>
</dbReference>
<dbReference type="SMART" id="SM00382">
    <property type="entry name" value="AAA"/>
    <property type="match status" value="1"/>
</dbReference>
<protein>
    <recommendedName>
        <fullName evidence="8">ABC transporter domain-containing protein</fullName>
    </recommendedName>
</protein>
<name>A0A2S8GCU5_9BACT</name>
<dbReference type="GO" id="GO:0005524">
    <property type="term" value="F:ATP binding"/>
    <property type="evidence" value="ECO:0007669"/>
    <property type="project" value="UniProtKB-KW"/>
</dbReference>
<evidence type="ECO:0000313" key="6">
    <source>
        <dbReference type="EMBL" id="PQO41894.1"/>
    </source>
</evidence>
<dbReference type="PANTHER" id="PTHR42781">
    <property type="entry name" value="SPERMIDINE/PUTRESCINE IMPORT ATP-BINDING PROTEIN POTA"/>
    <property type="match status" value="1"/>
</dbReference>
<evidence type="ECO:0000256" key="3">
    <source>
        <dbReference type="ARBA" id="ARBA00022840"/>
    </source>
</evidence>
<dbReference type="RefSeq" id="WP_105351251.1">
    <property type="nucleotide sequence ID" value="NZ_PUIB01000004.1"/>
</dbReference>
<evidence type="ECO:0000256" key="2">
    <source>
        <dbReference type="ARBA" id="ARBA00022741"/>
    </source>
</evidence>